<gene>
    <name evidence="1" type="ORF">GCM10008942_23120</name>
</gene>
<sequence>MHGLRVGAAKVDVSRQAGRGPDGVRGILDHSFVREIVLGNDKISGALITVATIGSATKPGPITAPEPTPAPM</sequence>
<accession>A0ABP3PW01</accession>
<reference evidence="2" key="1">
    <citation type="journal article" date="2019" name="Int. J. Syst. Evol. Microbiol.">
        <title>The Global Catalogue of Microorganisms (GCM) 10K type strain sequencing project: providing services to taxonomists for standard genome sequencing and annotation.</title>
        <authorList>
            <consortium name="The Broad Institute Genomics Platform"/>
            <consortium name="The Broad Institute Genome Sequencing Center for Infectious Disease"/>
            <person name="Wu L."/>
            <person name="Ma J."/>
        </authorList>
    </citation>
    <scope>NUCLEOTIDE SEQUENCE [LARGE SCALE GENOMIC DNA]</scope>
    <source>
        <strain evidence="2">JCM 15089</strain>
    </source>
</reference>
<evidence type="ECO:0000313" key="1">
    <source>
        <dbReference type="EMBL" id="GAA0573830.1"/>
    </source>
</evidence>
<evidence type="ECO:0000313" key="2">
    <source>
        <dbReference type="Proteomes" id="UP001499951"/>
    </source>
</evidence>
<protein>
    <submittedName>
        <fullName evidence="1">Uncharacterized protein</fullName>
    </submittedName>
</protein>
<keyword evidence="2" id="KW-1185">Reference proteome</keyword>
<proteinExistence type="predicted"/>
<organism evidence="1 2">
    <name type="scientific">Rhizomicrobium electricum</name>
    <dbReference type="NCBI Taxonomy" id="480070"/>
    <lineage>
        <taxon>Bacteria</taxon>
        <taxon>Pseudomonadati</taxon>
        <taxon>Pseudomonadota</taxon>
        <taxon>Alphaproteobacteria</taxon>
        <taxon>Micropepsales</taxon>
        <taxon>Micropepsaceae</taxon>
        <taxon>Rhizomicrobium</taxon>
    </lineage>
</organism>
<name>A0ABP3PW01_9PROT</name>
<dbReference type="EMBL" id="BAAADD010000006">
    <property type="protein sequence ID" value="GAA0573830.1"/>
    <property type="molecule type" value="Genomic_DNA"/>
</dbReference>
<dbReference type="Proteomes" id="UP001499951">
    <property type="component" value="Unassembled WGS sequence"/>
</dbReference>
<comment type="caution">
    <text evidence="1">The sequence shown here is derived from an EMBL/GenBank/DDBJ whole genome shotgun (WGS) entry which is preliminary data.</text>
</comment>